<dbReference type="AlphaFoldDB" id="A0A0N4Z0V0"/>
<dbReference type="SUPFAM" id="SSF51445">
    <property type="entry name" value="(Trans)glycosidases"/>
    <property type="match status" value="1"/>
</dbReference>
<sequence length="369" mass="41661">MYCVMSSRYRSTFLQVVLHKRLHKLFLTPNGVTTSFFTKEYLHSTANGNTILKMRSTILGNNDDSNLINKKRSIVSNKKSSDISNKESLRIKKVGICEYRGLKRLKSPSNDKNYVIHEKNDEDFIEPSNVILIEGEKDDGGVNESILQMEGDIEIAALTVLLIIGSSQYALATIGLDAIAPMSSSTFKCLYNDGYRFFIARAWESVGNYDYTGIQNIKNARAAGWEYVDAYIFPCLSSACASAANQVEATINKLKEKEAKIGTLWLDIERYAWPADHAHNRKFITDMVDQAEKMKVKVGIYSNYYNWEAIVGLDYTAHHKLPLWWADYNGHQDFTGYSAFGGWSKPSIHQYTGDVQGGCSVDLDQSWRA</sequence>
<organism evidence="3 4">
    <name type="scientific">Parastrongyloides trichosuri</name>
    <name type="common">Possum-specific nematode worm</name>
    <dbReference type="NCBI Taxonomy" id="131310"/>
    <lineage>
        <taxon>Eukaryota</taxon>
        <taxon>Metazoa</taxon>
        <taxon>Ecdysozoa</taxon>
        <taxon>Nematoda</taxon>
        <taxon>Chromadorea</taxon>
        <taxon>Rhabditida</taxon>
        <taxon>Tylenchina</taxon>
        <taxon>Panagrolaimomorpha</taxon>
        <taxon>Strongyloidoidea</taxon>
        <taxon>Strongyloididae</taxon>
        <taxon>Parastrongyloides</taxon>
    </lineage>
</organism>
<accession>A0A0N4Z0V0</accession>
<evidence type="ECO:0000313" key="3">
    <source>
        <dbReference type="Proteomes" id="UP000038045"/>
    </source>
</evidence>
<dbReference type="GO" id="GO:0016998">
    <property type="term" value="P:cell wall macromolecule catabolic process"/>
    <property type="evidence" value="ECO:0007669"/>
    <property type="project" value="InterPro"/>
</dbReference>
<reference evidence="4" key="1">
    <citation type="submission" date="2017-02" db="UniProtKB">
        <authorList>
            <consortium name="WormBaseParasite"/>
        </authorList>
    </citation>
    <scope>IDENTIFICATION</scope>
</reference>
<name>A0A0N4Z0V0_PARTI</name>
<dbReference type="Pfam" id="PF01183">
    <property type="entry name" value="Glyco_hydro_25"/>
    <property type="match status" value="1"/>
</dbReference>
<dbReference type="CDD" id="cd06416">
    <property type="entry name" value="GH25_Lys1-like"/>
    <property type="match status" value="1"/>
</dbReference>
<dbReference type="InterPro" id="IPR002053">
    <property type="entry name" value="Glyco_hydro_25"/>
</dbReference>
<protein>
    <submittedName>
        <fullName evidence="4">GH25 family protein</fullName>
    </submittedName>
</protein>
<evidence type="ECO:0000313" key="4">
    <source>
        <dbReference type="WBParaSite" id="PTRK_0000032900.1"/>
    </source>
</evidence>
<keyword evidence="3" id="KW-1185">Reference proteome</keyword>
<dbReference type="PANTHER" id="PTHR23208:SF36">
    <property type="entry name" value="LYSOZYME-RELATED"/>
    <property type="match status" value="1"/>
</dbReference>
<dbReference type="Gene3D" id="3.20.20.80">
    <property type="entry name" value="Glycosidases"/>
    <property type="match status" value="1"/>
</dbReference>
<dbReference type="InterPro" id="IPR017853">
    <property type="entry name" value="GH"/>
</dbReference>
<proteinExistence type="inferred from homology"/>
<dbReference type="PANTHER" id="PTHR23208">
    <property type="entry name" value="LYSOZYME PROTEIN"/>
    <property type="match status" value="1"/>
</dbReference>
<keyword evidence="2" id="KW-0732">Signal</keyword>
<dbReference type="GO" id="GO:0045087">
    <property type="term" value="P:innate immune response"/>
    <property type="evidence" value="ECO:0007669"/>
    <property type="project" value="TreeGrafter"/>
</dbReference>
<evidence type="ECO:0000256" key="1">
    <source>
        <dbReference type="ARBA" id="ARBA00010646"/>
    </source>
</evidence>
<dbReference type="InterPro" id="IPR051595">
    <property type="entry name" value="GH25_Enzymes"/>
</dbReference>
<dbReference type="GO" id="GO:0007165">
    <property type="term" value="P:signal transduction"/>
    <property type="evidence" value="ECO:0007669"/>
    <property type="project" value="TreeGrafter"/>
</dbReference>
<dbReference type="WBParaSite" id="PTRK_0000032900.1">
    <property type="protein sequence ID" value="PTRK_0000032900.1"/>
    <property type="gene ID" value="PTRK_0000032900"/>
</dbReference>
<dbReference type="PROSITE" id="PS51904">
    <property type="entry name" value="GLYCOSYL_HYDROL_F25_2"/>
    <property type="match status" value="1"/>
</dbReference>
<dbReference type="GO" id="GO:0009253">
    <property type="term" value="P:peptidoglycan catabolic process"/>
    <property type="evidence" value="ECO:0007669"/>
    <property type="project" value="InterPro"/>
</dbReference>
<comment type="similarity">
    <text evidence="1">Belongs to the glycosyl hydrolase 25 family.</text>
</comment>
<dbReference type="Proteomes" id="UP000038045">
    <property type="component" value="Unplaced"/>
</dbReference>
<evidence type="ECO:0000256" key="2">
    <source>
        <dbReference type="ARBA" id="ARBA00022729"/>
    </source>
</evidence>
<dbReference type="STRING" id="131310.A0A0N4Z0V0"/>
<dbReference type="GO" id="GO:0003796">
    <property type="term" value="F:lysozyme activity"/>
    <property type="evidence" value="ECO:0007669"/>
    <property type="project" value="InterPro"/>
</dbReference>